<sequence>MRSEHRLVLDFNTIIRAKIYFFLKKSVWRYIILTGIMGIILPMYGTHPVVSAAIYFLIVMLILWPLQFYSAKTMQKQFHFDALVTFTQEEIIIKYTNKDLVETKNWNWVKQIDLKKDSIWLILNEARPFAINIPKAKLQQSEIDFFIAKETSRYKKG</sequence>
<dbReference type="EMBL" id="CP041637">
    <property type="protein sequence ID" value="QDO94574.1"/>
    <property type="molecule type" value="Genomic_DNA"/>
</dbReference>
<name>A0A516GST3_9FLAO</name>
<evidence type="ECO:0000256" key="1">
    <source>
        <dbReference type="SAM" id="Phobius"/>
    </source>
</evidence>
<organism evidence="2 3">
    <name type="scientific">Formosa sediminum</name>
    <dbReference type="NCBI Taxonomy" id="2594004"/>
    <lineage>
        <taxon>Bacteria</taxon>
        <taxon>Pseudomonadati</taxon>
        <taxon>Bacteroidota</taxon>
        <taxon>Flavobacteriia</taxon>
        <taxon>Flavobacteriales</taxon>
        <taxon>Flavobacteriaceae</taxon>
        <taxon>Formosa</taxon>
    </lineage>
</organism>
<dbReference type="KEGG" id="fop:FNB79_11560"/>
<keyword evidence="1" id="KW-1133">Transmembrane helix</keyword>
<dbReference type="OrthoDB" id="678027at2"/>
<accession>A0A516GST3</accession>
<dbReference type="AlphaFoldDB" id="A0A516GST3"/>
<evidence type="ECO:0008006" key="4">
    <source>
        <dbReference type="Google" id="ProtNLM"/>
    </source>
</evidence>
<keyword evidence="1" id="KW-0812">Transmembrane</keyword>
<feature type="transmembrane region" description="Helical" evidence="1">
    <location>
        <begin position="27"/>
        <end position="44"/>
    </location>
</feature>
<keyword evidence="1" id="KW-0472">Membrane</keyword>
<evidence type="ECO:0000313" key="3">
    <source>
        <dbReference type="Proteomes" id="UP000319209"/>
    </source>
</evidence>
<gene>
    <name evidence="2" type="ORF">FNB79_11560</name>
</gene>
<proteinExistence type="predicted"/>
<feature type="transmembrane region" description="Helical" evidence="1">
    <location>
        <begin position="50"/>
        <end position="69"/>
    </location>
</feature>
<protein>
    <recommendedName>
        <fullName evidence="4">YcxB family protein</fullName>
    </recommendedName>
</protein>
<keyword evidence="3" id="KW-1185">Reference proteome</keyword>
<dbReference type="RefSeq" id="WP_143381458.1">
    <property type="nucleotide sequence ID" value="NZ_CP041637.1"/>
</dbReference>
<evidence type="ECO:0000313" key="2">
    <source>
        <dbReference type="EMBL" id="QDO94574.1"/>
    </source>
</evidence>
<reference evidence="2 3" key="1">
    <citation type="submission" date="2019-07" db="EMBL/GenBank/DDBJ databases">
        <title>Genome sequencing for Formosa sp. PS13.</title>
        <authorList>
            <person name="Park S.-J."/>
        </authorList>
    </citation>
    <scope>NUCLEOTIDE SEQUENCE [LARGE SCALE GENOMIC DNA]</scope>
    <source>
        <strain evidence="2 3">PS13</strain>
    </source>
</reference>
<dbReference type="Proteomes" id="UP000319209">
    <property type="component" value="Chromosome"/>
</dbReference>